<organism evidence="7">
    <name type="scientific">bioreactor metagenome</name>
    <dbReference type="NCBI Taxonomy" id="1076179"/>
    <lineage>
        <taxon>unclassified sequences</taxon>
        <taxon>metagenomes</taxon>
        <taxon>ecological metagenomes</taxon>
    </lineage>
</organism>
<dbReference type="SUPFAM" id="SSF161098">
    <property type="entry name" value="MetI-like"/>
    <property type="match status" value="1"/>
</dbReference>
<evidence type="ECO:0000259" key="6">
    <source>
        <dbReference type="PROSITE" id="PS50928"/>
    </source>
</evidence>
<dbReference type="InterPro" id="IPR035906">
    <property type="entry name" value="MetI-like_sf"/>
</dbReference>
<keyword evidence="2 5" id="KW-0812">Transmembrane</keyword>
<dbReference type="EMBL" id="VSSQ01020881">
    <property type="protein sequence ID" value="MPM66086.1"/>
    <property type="molecule type" value="Genomic_DNA"/>
</dbReference>
<evidence type="ECO:0000256" key="4">
    <source>
        <dbReference type="ARBA" id="ARBA00023136"/>
    </source>
</evidence>
<evidence type="ECO:0000256" key="2">
    <source>
        <dbReference type="ARBA" id="ARBA00022692"/>
    </source>
</evidence>
<dbReference type="InterPro" id="IPR043429">
    <property type="entry name" value="ArtM/GltK/GlnP/TcyL/YhdX-like"/>
</dbReference>
<keyword evidence="4 5" id="KW-0472">Membrane</keyword>
<evidence type="ECO:0000256" key="3">
    <source>
        <dbReference type="ARBA" id="ARBA00022989"/>
    </source>
</evidence>
<dbReference type="PANTHER" id="PTHR30614:SF41">
    <property type="entry name" value="INNER MEMBRANE AMINO-ACID ABC TRANSPORTER PERMEASE PROTEIN YHDY"/>
    <property type="match status" value="1"/>
</dbReference>
<feature type="domain" description="ABC transmembrane type-1" evidence="6">
    <location>
        <begin position="1"/>
        <end position="110"/>
    </location>
</feature>
<sequence length="125" mass="13672">MVAEIFRGGLNSVAKGQFEAAQSQGFTFFQTLWYIVLPQAFRRIVPSLLSQVITTVKDTSFLAGFGVLEFFRSVQVVLSQSGGNKIAIFSLYVFAALGYFAVCFALSCVVRATQRGRNLPAAHAH</sequence>
<name>A0A645BLC6_9ZZZZ</name>
<gene>
    <name evidence="7" type="primary">glnP_19</name>
    <name evidence="7" type="ORF">SDC9_112993</name>
</gene>
<comment type="subcellular location">
    <subcellularLocation>
        <location evidence="1">Membrane</location>
        <topology evidence="1">Multi-pass membrane protein</topology>
    </subcellularLocation>
</comment>
<accession>A0A645BLC6</accession>
<dbReference type="AlphaFoldDB" id="A0A645BLC6"/>
<dbReference type="CDD" id="cd06261">
    <property type="entry name" value="TM_PBP2"/>
    <property type="match status" value="1"/>
</dbReference>
<dbReference type="PANTHER" id="PTHR30614">
    <property type="entry name" value="MEMBRANE COMPONENT OF AMINO ACID ABC TRANSPORTER"/>
    <property type="match status" value="1"/>
</dbReference>
<evidence type="ECO:0000313" key="7">
    <source>
        <dbReference type="EMBL" id="MPM66086.1"/>
    </source>
</evidence>
<feature type="transmembrane region" description="Helical" evidence="5">
    <location>
        <begin position="86"/>
        <end position="110"/>
    </location>
</feature>
<protein>
    <submittedName>
        <fullName evidence="7">Putative glutamine ABC transporter permease protein GlnP</fullName>
    </submittedName>
</protein>
<evidence type="ECO:0000256" key="1">
    <source>
        <dbReference type="ARBA" id="ARBA00004141"/>
    </source>
</evidence>
<keyword evidence="3 5" id="KW-1133">Transmembrane helix</keyword>
<dbReference type="GO" id="GO:0006865">
    <property type="term" value="P:amino acid transport"/>
    <property type="evidence" value="ECO:0007669"/>
    <property type="project" value="TreeGrafter"/>
</dbReference>
<evidence type="ECO:0000256" key="5">
    <source>
        <dbReference type="SAM" id="Phobius"/>
    </source>
</evidence>
<dbReference type="GO" id="GO:0005886">
    <property type="term" value="C:plasma membrane"/>
    <property type="evidence" value="ECO:0007669"/>
    <property type="project" value="TreeGrafter"/>
</dbReference>
<dbReference type="PROSITE" id="PS50928">
    <property type="entry name" value="ABC_TM1"/>
    <property type="match status" value="1"/>
</dbReference>
<dbReference type="GO" id="GO:0055085">
    <property type="term" value="P:transmembrane transport"/>
    <property type="evidence" value="ECO:0007669"/>
    <property type="project" value="InterPro"/>
</dbReference>
<dbReference type="InterPro" id="IPR000515">
    <property type="entry name" value="MetI-like"/>
</dbReference>
<dbReference type="Pfam" id="PF00528">
    <property type="entry name" value="BPD_transp_1"/>
    <property type="match status" value="1"/>
</dbReference>
<reference evidence="7" key="1">
    <citation type="submission" date="2019-08" db="EMBL/GenBank/DDBJ databases">
        <authorList>
            <person name="Kucharzyk K."/>
            <person name="Murdoch R.W."/>
            <person name="Higgins S."/>
            <person name="Loffler F."/>
        </authorList>
    </citation>
    <scope>NUCLEOTIDE SEQUENCE</scope>
</reference>
<dbReference type="Gene3D" id="1.10.3720.10">
    <property type="entry name" value="MetI-like"/>
    <property type="match status" value="1"/>
</dbReference>
<comment type="caution">
    <text evidence="7">The sequence shown here is derived from an EMBL/GenBank/DDBJ whole genome shotgun (WGS) entry which is preliminary data.</text>
</comment>
<proteinExistence type="predicted"/>